<dbReference type="STRING" id="946483.Cenrod_1267"/>
<dbReference type="GO" id="GO:1902201">
    <property type="term" value="P:negative regulation of bacterial-type flagellum-dependent cell motility"/>
    <property type="evidence" value="ECO:0007669"/>
    <property type="project" value="TreeGrafter"/>
</dbReference>
<evidence type="ECO:0000313" key="8">
    <source>
        <dbReference type="Proteomes" id="UP000017184"/>
    </source>
</evidence>
<dbReference type="KEGG" id="cbx:Cenrod_1267"/>
<dbReference type="EC" id="2.7.7.65" evidence="1"/>
<dbReference type="PATRIC" id="fig|946483.4.peg.1274"/>
<evidence type="ECO:0000256" key="1">
    <source>
        <dbReference type="ARBA" id="ARBA00012528"/>
    </source>
</evidence>
<feature type="coiled-coil region" evidence="4">
    <location>
        <begin position="131"/>
        <end position="165"/>
    </location>
</feature>
<reference evidence="7 8" key="1">
    <citation type="journal article" date="2013" name="Genome Biol.">
        <title>Genomic analysis reveals key aspects of prokaryotic symbiosis in the phototrophic consortium "Chlorochromatium aggregatum".</title>
        <authorList>
            <person name="Liu Z."/>
            <person name="Muller J."/>
            <person name="Li T."/>
            <person name="Alvey R.M."/>
            <person name="Vogl K."/>
            <person name="Frigaard N.U."/>
            <person name="Rockwell N.C."/>
            <person name="Boyd E.S."/>
            <person name="Tomsho L.P."/>
            <person name="Schuster S.C."/>
            <person name="Henke P."/>
            <person name="Rohde M."/>
            <person name="Overmann J."/>
            <person name="Bryant D.A."/>
        </authorList>
    </citation>
    <scope>NUCLEOTIDE SEQUENCE [LARGE SCALE GENOMIC DNA]</scope>
    <source>
        <strain evidence="7">CR</strain>
    </source>
</reference>
<feature type="modified residue" description="4-aspartylphosphate" evidence="3">
    <location>
        <position position="61"/>
    </location>
</feature>
<evidence type="ECO:0000256" key="3">
    <source>
        <dbReference type="PROSITE-ProRule" id="PRU00169"/>
    </source>
</evidence>
<evidence type="ECO:0000313" key="7">
    <source>
        <dbReference type="EMBL" id="AGX87359.1"/>
    </source>
</evidence>
<dbReference type="PANTHER" id="PTHR45138">
    <property type="entry name" value="REGULATORY COMPONENTS OF SENSORY TRANSDUCTION SYSTEM"/>
    <property type="match status" value="1"/>
</dbReference>
<evidence type="ECO:0000259" key="5">
    <source>
        <dbReference type="PROSITE" id="PS50110"/>
    </source>
</evidence>
<comment type="catalytic activity">
    <reaction evidence="2">
        <text>2 GTP = 3',3'-c-di-GMP + 2 diphosphate</text>
        <dbReference type="Rhea" id="RHEA:24898"/>
        <dbReference type="ChEBI" id="CHEBI:33019"/>
        <dbReference type="ChEBI" id="CHEBI:37565"/>
        <dbReference type="ChEBI" id="CHEBI:58805"/>
        <dbReference type="EC" id="2.7.7.65"/>
    </reaction>
</comment>
<keyword evidence="4" id="KW-0175">Coiled coil</keyword>
<keyword evidence="3" id="KW-0597">Phosphoprotein</keyword>
<dbReference type="SMART" id="SM00448">
    <property type="entry name" value="REC"/>
    <property type="match status" value="1"/>
</dbReference>
<dbReference type="SUPFAM" id="SSF52172">
    <property type="entry name" value="CheY-like"/>
    <property type="match status" value="1"/>
</dbReference>
<dbReference type="GO" id="GO:0005886">
    <property type="term" value="C:plasma membrane"/>
    <property type="evidence" value="ECO:0007669"/>
    <property type="project" value="TreeGrafter"/>
</dbReference>
<feature type="domain" description="Response regulatory" evidence="5">
    <location>
        <begin position="12"/>
        <end position="129"/>
    </location>
</feature>
<dbReference type="CDD" id="cd01949">
    <property type="entry name" value="GGDEF"/>
    <property type="match status" value="1"/>
</dbReference>
<dbReference type="InterPro" id="IPR001789">
    <property type="entry name" value="Sig_transdc_resp-reg_receiver"/>
</dbReference>
<dbReference type="Gene3D" id="3.30.70.270">
    <property type="match status" value="1"/>
</dbReference>
<organism evidence="7 8">
    <name type="scientific">Candidatus Symbiobacter mobilis CR</name>
    <dbReference type="NCBI Taxonomy" id="946483"/>
    <lineage>
        <taxon>Bacteria</taxon>
        <taxon>Pseudomonadati</taxon>
        <taxon>Pseudomonadota</taxon>
        <taxon>Betaproteobacteria</taxon>
        <taxon>Burkholderiales</taxon>
        <taxon>Comamonadaceae</taxon>
    </lineage>
</organism>
<evidence type="ECO:0000256" key="2">
    <source>
        <dbReference type="ARBA" id="ARBA00034247"/>
    </source>
</evidence>
<dbReference type="InterPro" id="IPR011006">
    <property type="entry name" value="CheY-like_superfamily"/>
</dbReference>
<feature type="domain" description="GGDEF" evidence="6">
    <location>
        <begin position="193"/>
        <end position="327"/>
    </location>
</feature>
<dbReference type="GO" id="GO:0052621">
    <property type="term" value="F:diguanylate cyclase activity"/>
    <property type="evidence" value="ECO:0007669"/>
    <property type="project" value="UniProtKB-EC"/>
</dbReference>
<gene>
    <name evidence="7" type="ORF">Cenrod_1267</name>
</gene>
<dbReference type="NCBIfam" id="TIGR00254">
    <property type="entry name" value="GGDEF"/>
    <property type="match status" value="1"/>
</dbReference>
<dbReference type="AlphaFoldDB" id="U5NB23"/>
<dbReference type="PROSITE" id="PS50887">
    <property type="entry name" value="GGDEF"/>
    <property type="match status" value="1"/>
</dbReference>
<evidence type="ECO:0000259" key="6">
    <source>
        <dbReference type="PROSITE" id="PS50887"/>
    </source>
</evidence>
<dbReference type="Pfam" id="PF00072">
    <property type="entry name" value="Response_reg"/>
    <property type="match status" value="1"/>
</dbReference>
<sequence>MTHSASCNDDPHVLMVDDREENLIALEALLSDVDATLHQARSGNEALASMLKHRYALVLLDVQMPGMDGYEVADLMQLNPTTRGTPIIFVTAINKDEPHQCKGYKSGAVDFLFKPINPFILQCKVRVFLDLWRQREEIELAMRQLEAANRKILEQQEELHKLAIHDHLTGLYQRRWFDEMIDKTLATAQRTGEPVAIALLDLDHFKTINDTAGHEAGDDVLVSVAQSLEHSIRAMDTVFRYGGEEFALIMPQARLALAQNVCERVRQAVACSSVPTSKGTLRLTVSIGVVCSNEFEEPTPREMMRTADMRLYEAKSAGRNRVVPVVPVVPFDVDTTTGTSA</sequence>
<dbReference type="Proteomes" id="UP000017184">
    <property type="component" value="Chromosome"/>
</dbReference>
<dbReference type="InterPro" id="IPR000160">
    <property type="entry name" value="GGDEF_dom"/>
</dbReference>
<dbReference type="Gene3D" id="3.40.50.2300">
    <property type="match status" value="1"/>
</dbReference>
<dbReference type="OrthoDB" id="9813903at2"/>
<dbReference type="PANTHER" id="PTHR45138:SF9">
    <property type="entry name" value="DIGUANYLATE CYCLASE DGCM-RELATED"/>
    <property type="match status" value="1"/>
</dbReference>
<dbReference type="HOGENOM" id="CLU_000445_11_28_4"/>
<dbReference type="EMBL" id="CP004885">
    <property type="protein sequence ID" value="AGX87359.1"/>
    <property type="molecule type" value="Genomic_DNA"/>
</dbReference>
<dbReference type="RefSeq" id="WP_022772433.1">
    <property type="nucleotide sequence ID" value="NC_022576.1"/>
</dbReference>
<dbReference type="PROSITE" id="PS50110">
    <property type="entry name" value="RESPONSE_REGULATORY"/>
    <property type="match status" value="1"/>
</dbReference>
<dbReference type="eggNOG" id="COG3706">
    <property type="taxonomic scope" value="Bacteria"/>
</dbReference>
<keyword evidence="8" id="KW-1185">Reference proteome</keyword>
<dbReference type="InterPro" id="IPR043128">
    <property type="entry name" value="Rev_trsase/Diguanyl_cyclase"/>
</dbReference>
<dbReference type="InterPro" id="IPR050469">
    <property type="entry name" value="Diguanylate_Cyclase"/>
</dbReference>
<dbReference type="FunFam" id="3.30.70.270:FF:000001">
    <property type="entry name" value="Diguanylate cyclase domain protein"/>
    <property type="match status" value="1"/>
</dbReference>
<dbReference type="SMART" id="SM00267">
    <property type="entry name" value="GGDEF"/>
    <property type="match status" value="1"/>
</dbReference>
<evidence type="ECO:0000256" key="4">
    <source>
        <dbReference type="SAM" id="Coils"/>
    </source>
</evidence>
<dbReference type="Pfam" id="PF00990">
    <property type="entry name" value="GGDEF"/>
    <property type="match status" value="1"/>
</dbReference>
<name>U5NB23_9BURK</name>
<dbReference type="GO" id="GO:0043709">
    <property type="term" value="P:cell adhesion involved in single-species biofilm formation"/>
    <property type="evidence" value="ECO:0007669"/>
    <property type="project" value="TreeGrafter"/>
</dbReference>
<protein>
    <recommendedName>
        <fullName evidence="1">diguanylate cyclase</fullName>
        <ecNumber evidence="1">2.7.7.65</ecNumber>
    </recommendedName>
</protein>
<proteinExistence type="predicted"/>
<dbReference type="SUPFAM" id="SSF55073">
    <property type="entry name" value="Nucleotide cyclase"/>
    <property type="match status" value="1"/>
</dbReference>
<dbReference type="InterPro" id="IPR029787">
    <property type="entry name" value="Nucleotide_cyclase"/>
</dbReference>
<dbReference type="GO" id="GO:0000160">
    <property type="term" value="P:phosphorelay signal transduction system"/>
    <property type="evidence" value="ECO:0007669"/>
    <property type="project" value="InterPro"/>
</dbReference>
<accession>U5NB23</accession>